<dbReference type="PANTHER" id="PTHR11690">
    <property type="entry name" value="AMILORIDE-SENSITIVE SODIUM CHANNEL-RELATED"/>
    <property type="match status" value="1"/>
</dbReference>
<evidence type="ECO:0000256" key="12">
    <source>
        <dbReference type="RuleBase" id="RU000679"/>
    </source>
</evidence>
<proteinExistence type="inferred from homology"/>
<reference evidence="14" key="1">
    <citation type="submission" date="2021-12" db="EMBL/GenBank/DDBJ databases">
        <authorList>
            <person name="King R."/>
        </authorList>
    </citation>
    <scope>NUCLEOTIDE SEQUENCE</scope>
</reference>
<name>A0A9P0ACS2_BEMTA</name>
<dbReference type="AlphaFoldDB" id="A0A9P0ACS2"/>
<comment type="similarity">
    <text evidence="2 12">Belongs to the amiloride-sensitive sodium channel (TC 1.A.6) family.</text>
</comment>
<dbReference type="EMBL" id="OU963866">
    <property type="protein sequence ID" value="CAH0389868.1"/>
    <property type="molecule type" value="Genomic_DNA"/>
</dbReference>
<dbReference type="Pfam" id="PF00858">
    <property type="entry name" value="ASC"/>
    <property type="match status" value="1"/>
</dbReference>
<keyword evidence="11 12" id="KW-0407">Ion channel</keyword>
<evidence type="ECO:0000256" key="6">
    <source>
        <dbReference type="ARBA" id="ARBA00022989"/>
    </source>
</evidence>
<sequence>MTKREVWAPEDLRLYHKELSPSSAFTVRTNQAQRSQFLFDEQEKIRQESEKKSKAKLLADYFHQFSSFTSLHGISYVGDRSRYLRERFLWLILLGLVYGVCIWAASRLISEWMNASAVISFENRVLDVHEIPFPAITICSSNKVRPSFVNLTELILKPDRTSHESDILSLAFQVCFMSMQPNASKFLNKRIVDLYTDLGTPNCSDTFFRLKWKTRMVPEPCELFQKVLTNRGICYVINNLPFPTLFTSASVKMYEELQMSENLTSWYNRTLTWSLEGGYTTSELGIARVTPLRTVGSEETLFFKLNFHIEDFDPSCLGGVKGYTLIFHSPMEIATEAHSSFAVKMDSYNMIRVEPTTQSTSANILGWPPEKRGCYLDHEKTLIYFRNYTEGNCYTECESNRSYVICGCVPLYLPRLEHMEVCGPLSTNCFEKSIGDFDNLEEYKKMCDCRPACSDIRYDVTGYSIPVNYTYIDDFPPEQGNKDQRDNWATVSVAFSARSFIPMQRDTVSQLHDFIGNIGGTLGLFLGFSFISLMEIVYFLIMGVIFTIFKNDGQNSL</sequence>
<evidence type="ECO:0000313" key="14">
    <source>
        <dbReference type="EMBL" id="CAH0389868.1"/>
    </source>
</evidence>
<comment type="subcellular location">
    <subcellularLocation>
        <location evidence="1">Membrane</location>
        <topology evidence="1">Multi-pass membrane protein</topology>
    </subcellularLocation>
</comment>
<keyword evidence="8 12" id="KW-0406">Ion transport</keyword>
<keyword evidence="5 12" id="KW-0812">Transmembrane</keyword>
<keyword evidence="6 13" id="KW-1133">Transmembrane helix</keyword>
<dbReference type="InterPro" id="IPR001873">
    <property type="entry name" value="ENaC"/>
</dbReference>
<evidence type="ECO:0000256" key="9">
    <source>
        <dbReference type="ARBA" id="ARBA00023136"/>
    </source>
</evidence>
<keyword evidence="3 12" id="KW-0813">Transport</keyword>
<dbReference type="GO" id="GO:0015280">
    <property type="term" value="F:ligand-gated sodium channel activity"/>
    <property type="evidence" value="ECO:0007669"/>
    <property type="project" value="TreeGrafter"/>
</dbReference>
<keyword evidence="15" id="KW-1185">Reference proteome</keyword>
<accession>A0A9P0ACS2</accession>
<keyword evidence="4 12" id="KW-0894">Sodium channel</keyword>
<evidence type="ECO:0000256" key="11">
    <source>
        <dbReference type="ARBA" id="ARBA00023303"/>
    </source>
</evidence>
<organism evidence="14 15">
    <name type="scientific">Bemisia tabaci</name>
    <name type="common">Sweetpotato whitefly</name>
    <name type="synonym">Aleurodes tabaci</name>
    <dbReference type="NCBI Taxonomy" id="7038"/>
    <lineage>
        <taxon>Eukaryota</taxon>
        <taxon>Metazoa</taxon>
        <taxon>Ecdysozoa</taxon>
        <taxon>Arthropoda</taxon>
        <taxon>Hexapoda</taxon>
        <taxon>Insecta</taxon>
        <taxon>Pterygota</taxon>
        <taxon>Neoptera</taxon>
        <taxon>Paraneoptera</taxon>
        <taxon>Hemiptera</taxon>
        <taxon>Sternorrhyncha</taxon>
        <taxon>Aleyrodoidea</taxon>
        <taxon>Aleyrodidae</taxon>
        <taxon>Aleyrodinae</taxon>
        <taxon>Bemisia</taxon>
    </lineage>
</organism>
<evidence type="ECO:0000256" key="8">
    <source>
        <dbReference type="ARBA" id="ARBA00023065"/>
    </source>
</evidence>
<gene>
    <name evidence="14" type="ORF">BEMITA_LOCUS8649</name>
</gene>
<evidence type="ECO:0000313" key="15">
    <source>
        <dbReference type="Proteomes" id="UP001152759"/>
    </source>
</evidence>
<keyword evidence="10 12" id="KW-0739">Sodium transport</keyword>
<feature type="transmembrane region" description="Helical" evidence="13">
    <location>
        <begin position="522"/>
        <end position="549"/>
    </location>
</feature>
<dbReference type="PANTHER" id="PTHR11690:SF288">
    <property type="entry name" value="AMILORIDE-SENSITIVE NA+ CHANNEL-RELATED"/>
    <property type="match status" value="1"/>
</dbReference>
<evidence type="ECO:0000256" key="1">
    <source>
        <dbReference type="ARBA" id="ARBA00004141"/>
    </source>
</evidence>
<dbReference type="KEGG" id="btab:109034512"/>
<evidence type="ECO:0000256" key="10">
    <source>
        <dbReference type="ARBA" id="ARBA00023201"/>
    </source>
</evidence>
<keyword evidence="7" id="KW-0915">Sodium</keyword>
<evidence type="ECO:0000256" key="13">
    <source>
        <dbReference type="SAM" id="Phobius"/>
    </source>
</evidence>
<dbReference type="Proteomes" id="UP001152759">
    <property type="component" value="Chromosome 5"/>
</dbReference>
<protein>
    <submittedName>
        <fullName evidence="14">Uncharacterized protein</fullName>
    </submittedName>
</protein>
<evidence type="ECO:0000256" key="2">
    <source>
        <dbReference type="ARBA" id="ARBA00007193"/>
    </source>
</evidence>
<evidence type="ECO:0000256" key="4">
    <source>
        <dbReference type="ARBA" id="ARBA00022461"/>
    </source>
</evidence>
<feature type="transmembrane region" description="Helical" evidence="13">
    <location>
        <begin position="88"/>
        <end position="106"/>
    </location>
</feature>
<dbReference type="Gene3D" id="1.10.287.820">
    <property type="entry name" value="Acid-sensing ion channel domain"/>
    <property type="match status" value="1"/>
</dbReference>
<evidence type="ECO:0000256" key="5">
    <source>
        <dbReference type="ARBA" id="ARBA00022692"/>
    </source>
</evidence>
<evidence type="ECO:0000256" key="7">
    <source>
        <dbReference type="ARBA" id="ARBA00023053"/>
    </source>
</evidence>
<keyword evidence="9 13" id="KW-0472">Membrane</keyword>
<dbReference type="Gene3D" id="1.10.287.770">
    <property type="entry name" value="YojJ-like"/>
    <property type="match status" value="1"/>
</dbReference>
<evidence type="ECO:0000256" key="3">
    <source>
        <dbReference type="ARBA" id="ARBA00022448"/>
    </source>
</evidence>
<dbReference type="GO" id="GO:0005886">
    <property type="term" value="C:plasma membrane"/>
    <property type="evidence" value="ECO:0007669"/>
    <property type="project" value="TreeGrafter"/>
</dbReference>